<dbReference type="AlphaFoldDB" id="A0AAW2BHV0"/>
<accession>A0AAW2BHV0</accession>
<comment type="caution">
    <text evidence="3">The sequence shown here is derived from an EMBL/GenBank/DDBJ whole genome shotgun (WGS) entry which is preliminary data.</text>
</comment>
<reference evidence="3 4" key="1">
    <citation type="submission" date="2024-01" db="EMBL/GenBank/DDBJ databases">
        <title>A telomere-to-telomere, gap-free genome of sweet tea (Lithocarpus litseifolius).</title>
        <authorList>
            <person name="Zhou J."/>
        </authorList>
    </citation>
    <scope>NUCLEOTIDE SEQUENCE [LARGE SCALE GENOMIC DNA]</scope>
    <source>
        <strain evidence="3">Zhou-2022a</strain>
        <tissue evidence="3">Leaf</tissue>
    </source>
</reference>
<proteinExistence type="predicted"/>
<organism evidence="3 4">
    <name type="scientific">Lithocarpus litseifolius</name>
    <dbReference type="NCBI Taxonomy" id="425828"/>
    <lineage>
        <taxon>Eukaryota</taxon>
        <taxon>Viridiplantae</taxon>
        <taxon>Streptophyta</taxon>
        <taxon>Embryophyta</taxon>
        <taxon>Tracheophyta</taxon>
        <taxon>Spermatophyta</taxon>
        <taxon>Magnoliopsida</taxon>
        <taxon>eudicotyledons</taxon>
        <taxon>Gunneridae</taxon>
        <taxon>Pentapetalae</taxon>
        <taxon>rosids</taxon>
        <taxon>fabids</taxon>
        <taxon>Fagales</taxon>
        <taxon>Fagaceae</taxon>
        <taxon>Lithocarpus</taxon>
    </lineage>
</organism>
<dbReference type="GO" id="GO:0004523">
    <property type="term" value="F:RNA-DNA hybrid ribonuclease activity"/>
    <property type="evidence" value="ECO:0007669"/>
    <property type="project" value="InterPro"/>
</dbReference>
<feature type="transmembrane region" description="Helical" evidence="1">
    <location>
        <begin position="73"/>
        <end position="90"/>
    </location>
</feature>
<dbReference type="InterPro" id="IPR002156">
    <property type="entry name" value="RNaseH_domain"/>
</dbReference>
<protein>
    <recommendedName>
        <fullName evidence="2">RNase H type-1 domain-containing protein</fullName>
    </recommendedName>
</protein>
<dbReference type="Pfam" id="PF13456">
    <property type="entry name" value="RVT_3"/>
    <property type="match status" value="1"/>
</dbReference>
<evidence type="ECO:0000256" key="1">
    <source>
        <dbReference type="SAM" id="Phobius"/>
    </source>
</evidence>
<keyword evidence="1" id="KW-0472">Membrane</keyword>
<dbReference type="EMBL" id="JAZDWU010000012">
    <property type="protein sequence ID" value="KAK9985163.1"/>
    <property type="molecule type" value="Genomic_DNA"/>
</dbReference>
<keyword evidence="1" id="KW-0812">Transmembrane</keyword>
<name>A0AAW2BHV0_9ROSI</name>
<dbReference type="Proteomes" id="UP001459277">
    <property type="component" value="Unassembled WGS sequence"/>
</dbReference>
<feature type="domain" description="RNase H type-1" evidence="2">
    <location>
        <begin position="7"/>
        <end position="66"/>
    </location>
</feature>
<keyword evidence="1" id="KW-1133">Transmembrane helix</keyword>
<evidence type="ECO:0000313" key="3">
    <source>
        <dbReference type="EMBL" id="KAK9985163.1"/>
    </source>
</evidence>
<gene>
    <name evidence="3" type="ORF">SO802_034688</name>
</gene>
<keyword evidence="4" id="KW-1185">Reference proteome</keyword>
<dbReference type="GO" id="GO:0003676">
    <property type="term" value="F:nucleic acid binding"/>
    <property type="evidence" value="ECO:0007669"/>
    <property type="project" value="InterPro"/>
</dbReference>
<evidence type="ECO:0000313" key="4">
    <source>
        <dbReference type="Proteomes" id="UP001459277"/>
    </source>
</evidence>
<sequence length="91" mass="9748">MSSLFKFLSHTHRTLSEALAAARTISFALELGFSSFMLEGDSEVVIRSLKSDDASLFPFGHILNSVKEKTGPAAAFLSLGFAGLVILLLTT</sequence>
<evidence type="ECO:0000259" key="2">
    <source>
        <dbReference type="Pfam" id="PF13456"/>
    </source>
</evidence>